<keyword evidence="2" id="KW-1185">Reference proteome</keyword>
<dbReference type="EMBL" id="JABFTP020000074">
    <property type="protein sequence ID" value="KAL3274738.1"/>
    <property type="molecule type" value="Genomic_DNA"/>
</dbReference>
<protein>
    <submittedName>
        <fullName evidence="1">Uncharacterized protein</fullName>
    </submittedName>
</protein>
<name>A0ABD2N7L7_9CUCU</name>
<dbReference type="AlphaFoldDB" id="A0ABD2N7L7"/>
<reference evidence="1 2" key="1">
    <citation type="journal article" date="2021" name="BMC Biol.">
        <title>Horizontally acquired antibacterial genes associated with adaptive radiation of ladybird beetles.</title>
        <authorList>
            <person name="Li H.S."/>
            <person name="Tang X.F."/>
            <person name="Huang Y.H."/>
            <person name="Xu Z.Y."/>
            <person name="Chen M.L."/>
            <person name="Du X.Y."/>
            <person name="Qiu B.Y."/>
            <person name="Chen P.T."/>
            <person name="Zhang W."/>
            <person name="Slipinski A."/>
            <person name="Escalona H.E."/>
            <person name="Waterhouse R.M."/>
            <person name="Zwick A."/>
            <person name="Pang H."/>
        </authorList>
    </citation>
    <scope>NUCLEOTIDE SEQUENCE [LARGE SCALE GENOMIC DNA]</scope>
    <source>
        <strain evidence="1">SYSU2018</strain>
    </source>
</reference>
<gene>
    <name evidence="1" type="ORF">HHI36_024324</name>
</gene>
<feature type="non-terminal residue" evidence="1">
    <location>
        <position position="1"/>
    </location>
</feature>
<proteinExistence type="predicted"/>
<organism evidence="1 2">
    <name type="scientific">Cryptolaemus montrouzieri</name>
    <dbReference type="NCBI Taxonomy" id="559131"/>
    <lineage>
        <taxon>Eukaryota</taxon>
        <taxon>Metazoa</taxon>
        <taxon>Ecdysozoa</taxon>
        <taxon>Arthropoda</taxon>
        <taxon>Hexapoda</taxon>
        <taxon>Insecta</taxon>
        <taxon>Pterygota</taxon>
        <taxon>Neoptera</taxon>
        <taxon>Endopterygota</taxon>
        <taxon>Coleoptera</taxon>
        <taxon>Polyphaga</taxon>
        <taxon>Cucujiformia</taxon>
        <taxon>Coccinelloidea</taxon>
        <taxon>Coccinellidae</taxon>
        <taxon>Scymninae</taxon>
        <taxon>Scymnini</taxon>
        <taxon>Cryptolaemus</taxon>
    </lineage>
</organism>
<sequence length="101" mass="12156">EPMHGLTITVVRRLAYPIAEKNRLKHNFNRTMKMAVKAWYYAFMKRHEDKRSLRPPEATSLNRAKGFNRESIQKFFDIYEQMVDTDKLNDNKIFNVDESRF</sequence>
<comment type="caution">
    <text evidence="1">The sequence shown here is derived from an EMBL/GenBank/DDBJ whole genome shotgun (WGS) entry which is preliminary data.</text>
</comment>
<dbReference type="Proteomes" id="UP001516400">
    <property type="component" value="Unassembled WGS sequence"/>
</dbReference>
<evidence type="ECO:0000313" key="2">
    <source>
        <dbReference type="Proteomes" id="UP001516400"/>
    </source>
</evidence>
<evidence type="ECO:0000313" key="1">
    <source>
        <dbReference type="EMBL" id="KAL3274738.1"/>
    </source>
</evidence>
<accession>A0ABD2N7L7</accession>